<organism evidence="5">
    <name type="scientific">Timema monikensis</name>
    <dbReference type="NCBI Taxonomy" id="170555"/>
    <lineage>
        <taxon>Eukaryota</taxon>
        <taxon>Metazoa</taxon>
        <taxon>Ecdysozoa</taxon>
        <taxon>Arthropoda</taxon>
        <taxon>Hexapoda</taxon>
        <taxon>Insecta</taxon>
        <taxon>Pterygota</taxon>
        <taxon>Neoptera</taxon>
        <taxon>Polyneoptera</taxon>
        <taxon>Phasmatodea</taxon>
        <taxon>Timematodea</taxon>
        <taxon>Timematoidea</taxon>
        <taxon>Timematidae</taxon>
        <taxon>Timema</taxon>
    </lineage>
</organism>
<evidence type="ECO:0000256" key="2">
    <source>
        <dbReference type="ARBA" id="ARBA00023242"/>
    </source>
</evidence>
<dbReference type="PANTHER" id="PTHR10270:SF324">
    <property type="entry name" value="SOX DOMAIN-CONTAINING PROTEIN DICHAETE-RELATED"/>
    <property type="match status" value="1"/>
</dbReference>
<feature type="DNA-binding region" description="HMG box" evidence="3">
    <location>
        <begin position="171"/>
        <end position="209"/>
    </location>
</feature>
<dbReference type="GO" id="GO:0001228">
    <property type="term" value="F:DNA-binding transcription activator activity, RNA polymerase II-specific"/>
    <property type="evidence" value="ECO:0007669"/>
    <property type="project" value="TreeGrafter"/>
</dbReference>
<evidence type="ECO:0000256" key="1">
    <source>
        <dbReference type="ARBA" id="ARBA00023125"/>
    </source>
</evidence>
<accession>A0A7R9EBZ2</accession>
<dbReference type="Pfam" id="PF00505">
    <property type="entry name" value="HMG_box"/>
    <property type="match status" value="1"/>
</dbReference>
<dbReference type="InterPro" id="IPR050140">
    <property type="entry name" value="SRY-related_HMG-box_TF-like"/>
</dbReference>
<dbReference type="EMBL" id="OB794375">
    <property type="protein sequence ID" value="CAD7430170.1"/>
    <property type="molecule type" value="Genomic_DNA"/>
</dbReference>
<protein>
    <recommendedName>
        <fullName evidence="4">HMG box domain-containing protein</fullName>
    </recommendedName>
</protein>
<dbReference type="GO" id="GO:0000122">
    <property type="term" value="P:negative regulation of transcription by RNA polymerase II"/>
    <property type="evidence" value="ECO:0007669"/>
    <property type="project" value="TreeGrafter"/>
</dbReference>
<dbReference type="PANTHER" id="PTHR10270">
    <property type="entry name" value="SOX TRANSCRIPTION FACTOR"/>
    <property type="match status" value="1"/>
</dbReference>
<dbReference type="GO" id="GO:0030182">
    <property type="term" value="P:neuron differentiation"/>
    <property type="evidence" value="ECO:0007669"/>
    <property type="project" value="TreeGrafter"/>
</dbReference>
<name>A0A7R9EBZ2_9NEOP</name>
<dbReference type="Gene3D" id="1.10.30.10">
    <property type="entry name" value="High mobility group box domain"/>
    <property type="match status" value="1"/>
</dbReference>
<evidence type="ECO:0000259" key="4">
    <source>
        <dbReference type="PROSITE" id="PS50118"/>
    </source>
</evidence>
<proteinExistence type="predicted"/>
<keyword evidence="2 3" id="KW-0539">Nucleus</keyword>
<dbReference type="AlphaFoldDB" id="A0A7R9EBZ2"/>
<dbReference type="InterPro" id="IPR009071">
    <property type="entry name" value="HMG_box_dom"/>
</dbReference>
<dbReference type="GO" id="GO:0007420">
    <property type="term" value="P:brain development"/>
    <property type="evidence" value="ECO:0007669"/>
    <property type="project" value="TreeGrafter"/>
</dbReference>
<dbReference type="PROSITE" id="PS50118">
    <property type="entry name" value="HMG_BOX_2"/>
    <property type="match status" value="1"/>
</dbReference>
<reference evidence="5" key="1">
    <citation type="submission" date="2020-11" db="EMBL/GenBank/DDBJ databases">
        <authorList>
            <person name="Tran Van P."/>
        </authorList>
    </citation>
    <scope>NUCLEOTIDE SEQUENCE</scope>
</reference>
<dbReference type="SUPFAM" id="SSF47095">
    <property type="entry name" value="HMG-box"/>
    <property type="match status" value="1"/>
</dbReference>
<dbReference type="InterPro" id="IPR036910">
    <property type="entry name" value="HMG_box_dom_sf"/>
</dbReference>
<gene>
    <name evidence="5" type="ORF">TMSB3V08_LOCUS6933</name>
</gene>
<keyword evidence="1 3" id="KW-0238">DNA-binding</keyword>
<evidence type="ECO:0000313" key="5">
    <source>
        <dbReference type="EMBL" id="CAD7430170.1"/>
    </source>
</evidence>
<sequence length="209" mass="22855">MGVIHISIHPGQSEDRKVSSVSGSKYLRSPPWIGGRQESPLSVPPGKKWQLCLCVRVARTLGQAVDRDGQIQNKVVEEYAGPRNDSYLNSSRCLVALLEGQYGSQEYWWLTLILPVVLFLSRAAGAMCEGGFSHDGLGRMASLAGPVPVSGTMGLGGSAMAAAKKLQDDHIKRPMNAFMVWSRLQRRKIAQENPKMHNSEISKRLGELG</sequence>
<dbReference type="GO" id="GO:0000978">
    <property type="term" value="F:RNA polymerase II cis-regulatory region sequence-specific DNA binding"/>
    <property type="evidence" value="ECO:0007669"/>
    <property type="project" value="TreeGrafter"/>
</dbReference>
<dbReference type="GO" id="GO:0005634">
    <property type="term" value="C:nucleus"/>
    <property type="evidence" value="ECO:0007669"/>
    <property type="project" value="UniProtKB-UniRule"/>
</dbReference>
<feature type="domain" description="HMG box" evidence="4">
    <location>
        <begin position="171"/>
        <end position="209"/>
    </location>
</feature>
<evidence type="ECO:0000256" key="3">
    <source>
        <dbReference type="PROSITE-ProRule" id="PRU00267"/>
    </source>
</evidence>